<dbReference type="AlphaFoldDB" id="A0AAC8VW96"/>
<accession>A0AAC8VW96</accession>
<dbReference type="KEGG" id="ati:AL072_06350"/>
<evidence type="ECO:0000313" key="2">
    <source>
        <dbReference type="Proteomes" id="UP000069935"/>
    </source>
</evidence>
<dbReference type="Proteomes" id="UP000069935">
    <property type="component" value="Chromosome 1"/>
</dbReference>
<dbReference type="EMBL" id="CP012401">
    <property type="protein sequence ID" value="ALG70590.1"/>
    <property type="molecule type" value="Genomic_DNA"/>
</dbReference>
<proteinExistence type="predicted"/>
<reference evidence="1 2" key="2">
    <citation type="journal article" date="2016" name="Genome Announc.">
        <title>Complete Genome Sequence of a Strain of Azospirillum thiophilum Isolated from a Sulfide Spring.</title>
        <authorList>
            <person name="Fomenkov A."/>
            <person name="Vincze T."/>
            <person name="Grabovich M."/>
            <person name="Anton B.P."/>
            <person name="Dubinina G."/>
            <person name="Orlova M."/>
            <person name="Belousova E."/>
            <person name="Roberts R.J."/>
        </authorList>
    </citation>
    <scope>NUCLEOTIDE SEQUENCE [LARGE SCALE GENOMIC DNA]</scope>
    <source>
        <strain evidence="1 2">BV-S</strain>
    </source>
</reference>
<gene>
    <name evidence="1" type="ORF">AL072_06350</name>
</gene>
<reference evidence="2" key="1">
    <citation type="submission" date="2015-08" db="EMBL/GenBank/DDBJ databases">
        <title>Complete Genome Sequence of Azospirillum thiophilum BV-S.</title>
        <authorList>
            <person name="Fomenkov A."/>
            <person name="Vincze T."/>
            <person name="Grabovich M."/>
            <person name="Dubinina G."/>
            <person name="Orlova M."/>
            <person name="Belousova E."/>
            <person name="Roberts R.J."/>
        </authorList>
    </citation>
    <scope>NUCLEOTIDE SEQUENCE [LARGE SCALE GENOMIC DNA]</scope>
    <source>
        <strain evidence="2">BV-S</strain>
    </source>
</reference>
<keyword evidence="2" id="KW-1185">Reference proteome</keyword>
<sequence>MRLPSISAFSPLPSGVGVSVTLVTMRRTTSVMRAPPPSITKLSTTRRYASARVAASGTSGIGAVASAMAAFTASASASSAASFAARAAERIPVAIASTMFDTWPSSDANLRRRAAVSLPASAPTRATNSRMLATPFASTSGWRSQCRRASTTRPSMSPSLTFRPLPQVPLERWRLHP</sequence>
<name>A0AAC8VW96_9PROT</name>
<protein>
    <submittedName>
        <fullName evidence="1">Uncharacterized protein</fullName>
    </submittedName>
</protein>
<evidence type="ECO:0000313" key="1">
    <source>
        <dbReference type="EMBL" id="ALG70590.1"/>
    </source>
</evidence>
<organism evidence="1 2">
    <name type="scientific">Azospirillum thiophilum</name>
    <dbReference type="NCBI Taxonomy" id="528244"/>
    <lineage>
        <taxon>Bacteria</taxon>
        <taxon>Pseudomonadati</taxon>
        <taxon>Pseudomonadota</taxon>
        <taxon>Alphaproteobacteria</taxon>
        <taxon>Rhodospirillales</taxon>
        <taxon>Azospirillaceae</taxon>
        <taxon>Azospirillum</taxon>
    </lineage>
</organism>